<reference evidence="1 2" key="1">
    <citation type="submission" date="2019-01" db="EMBL/GenBank/DDBJ databases">
        <title>Lacibacter sp. strain TTM-7.</title>
        <authorList>
            <person name="Chen W.-M."/>
        </authorList>
    </citation>
    <scope>NUCLEOTIDE SEQUENCE [LARGE SCALE GENOMIC DNA]</scope>
    <source>
        <strain evidence="1 2">TTM-7</strain>
    </source>
</reference>
<proteinExistence type="predicted"/>
<dbReference type="Proteomes" id="UP000290204">
    <property type="component" value="Unassembled WGS sequence"/>
</dbReference>
<keyword evidence="2" id="KW-1185">Reference proteome</keyword>
<protein>
    <submittedName>
        <fullName evidence="1">Uncharacterized protein</fullName>
    </submittedName>
</protein>
<dbReference type="EMBL" id="SDHW01000009">
    <property type="protein sequence ID" value="RXK57568.1"/>
    <property type="molecule type" value="Genomic_DNA"/>
</dbReference>
<organism evidence="1 2">
    <name type="scientific">Lacibacter luteus</name>
    <dbReference type="NCBI Taxonomy" id="2508719"/>
    <lineage>
        <taxon>Bacteria</taxon>
        <taxon>Pseudomonadati</taxon>
        <taxon>Bacteroidota</taxon>
        <taxon>Chitinophagia</taxon>
        <taxon>Chitinophagales</taxon>
        <taxon>Chitinophagaceae</taxon>
        <taxon>Lacibacter</taxon>
    </lineage>
</organism>
<evidence type="ECO:0000313" key="2">
    <source>
        <dbReference type="Proteomes" id="UP000290204"/>
    </source>
</evidence>
<evidence type="ECO:0000313" key="1">
    <source>
        <dbReference type="EMBL" id="RXK57568.1"/>
    </source>
</evidence>
<gene>
    <name evidence="1" type="ORF">ESA94_20430</name>
</gene>
<dbReference type="RefSeq" id="WP_129132820.1">
    <property type="nucleotide sequence ID" value="NZ_SDHW01000009.1"/>
</dbReference>
<dbReference type="AlphaFoldDB" id="A0A4Q1CD99"/>
<dbReference type="OrthoDB" id="798290at2"/>
<comment type="caution">
    <text evidence="1">The sequence shown here is derived from an EMBL/GenBank/DDBJ whole genome shotgun (WGS) entry which is preliminary data.</text>
</comment>
<name>A0A4Q1CD99_9BACT</name>
<sequence>MSFSTKECAWAQVSMKLLGANIIGLRSFEFKENLEKELIYAAGKKAIDITMGNESASGTLTLLKFEFDKITDAAQAAGYKNILHVPHPAILLTVAFKLNPQTPIRIIEAPMGIAITDQTLAMAQNAKMMEVPLPWIAQELTLRAGTL</sequence>
<accession>A0A4Q1CD99</accession>